<proteinExistence type="predicted"/>
<protein>
    <submittedName>
        <fullName evidence="1">Uncharacterized protein</fullName>
    </submittedName>
</protein>
<organism evidence="1 2">
    <name type="scientific">Gomphosphaeria aponina SAG 52.96 = DSM 107014</name>
    <dbReference type="NCBI Taxonomy" id="1521640"/>
    <lineage>
        <taxon>Bacteria</taxon>
        <taxon>Bacillati</taxon>
        <taxon>Cyanobacteriota</taxon>
        <taxon>Cyanophyceae</taxon>
        <taxon>Oscillatoriophycideae</taxon>
        <taxon>Chroococcales</taxon>
        <taxon>Gomphosphaeriaceae</taxon>
        <taxon>Gomphosphaeria</taxon>
    </lineage>
</organism>
<dbReference type="Proteomes" id="UP000767446">
    <property type="component" value="Unassembled WGS sequence"/>
</dbReference>
<name>A0A941GNW2_9CHRO</name>
<sequence>MDITESTKKLIRKVQELKAKYSDLASVTFIDFYSQYHQGCDYLFPPQVKNSVRLLDILLLFCQCVELKTPSLLTKLMWKDVIGPTLGEYQEDEQIEETLTQTLANQELQNAVNQWDREPRIDGGVNLILRNLLHDIEEIETEHFQQ</sequence>
<gene>
    <name evidence="1" type="ORF">DSM107014_03000</name>
</gene>
<evidence type="ECO:0000313" key="2">
    <source>
        <dbReference type="Proteomes" id="UP000767446"/>
    </source>
</evidence>
<dbReference type="EMBL" id="JADQBC010000013">
    <property type="protein sequence ID" value="MBR8826865.1"/>
    <property type="molecule type" value="Genomic_DNA"/>
</dbReference>
<evidence type="ECO:0000313" key="1">
    <source>
        <dbReference type="EMBL" id="MBR8826865.1"/>
    </source>
</evidence>
<accession>A0A941GNW2</accession>
<reference evidence="1" key="1">
    <citation type="submission" date="2021-02" db="EMBL/GenBank/DDBJ databases">
        <title>Metagenome analyses of Stigonema ocellatum DSM 106950, Chlorogloea purpurea SAG 13.99 and Gomphosphaeria aponina DSM 107014.</title>
        <authorList>
            <person name="Marter P."/>
            <person name="Huang S."/>
        </authorList>
    </citation>
    <scope>NUCLEOTIDE SEQUENCE</scope>
    <source>
        <strain evidence="1">JP213</strain>
    </source>
</reference>
<dbReference type="AlphaFoldDB" id="A0A941GNW2"/>
<comment type="caution">
    <text evidence="1">The sequence shown here is derived from an EMBL/GenBank/DDBJ whole genome shotgun (WGS) entry which is preliminary data.</text>
</comment>